<proteinExistence type="predicted"/>
<reference evidence="2" key="1">
    <citation type="submission" date="2024-06" db="EMBL/GenBank/DDBJ databases">
        <authorList>
            <person name="Liu X."/>
            <person name="Lenzi L."/>
            <person name="Haldenby T S."/>
            <person name="Uol C."/>
        </authorList>
    </citation>
    <scope>NUCLEOTIDE SEQUENCE</scope>
</reference>
<dbReference type="EMBL" id="CAXLJL010000245">
    <property type="protein sequence ID" value="CAL5135137.1"/>
    <property type="molecule type" value="Genomic_DNA"/>
</dbReference>
<evidence type="ECO:0000313" key="3">
    <source>
        <dbReference type="Proteomes" id="UP001497525"/>
    </source>
</evidence>
<protein>
    <submittedName>
        <fullName evidence="2">Uncharacterized protein</fullName>
    </submittedName>
</protein>
<evidence type="ECO:0000256" key="1">
    <source>
        <dbReference type="SAM" id="MobiDB-lite"/>
    </source>
</evidence>
<dbReference type="Proteomes" id="UP001497525">
    <property type="component" value="Unassembled WGS sequence"/>
</dbReference>
<organism evidence="2 3">
    <name type="scientific">Calicophoron daubneyi</name>
    <name type="common">Rumen fluke</name>
    <name type="synonym">Paramphistomum daubneyi</name>
    <dbReference type="NCBI Taxonomy" id="300641"/>
    <lineage>
        <taxon>Eukaryota</taxon>
        <taxon>Metazoa</taxon>
        <taxon>Spiralia</taxon>
        <taxon>Lophotrochozoa</taxon>
        <taxon>Platyhelminthes</taxon>
        <taxon>Trematoda</taxon>
        <taxon>Digenea</taxon>
        <taxon>Plagiorchiida</taxon>
        <taxon>Pronocephalata</taxon>
        <taxon>Paramphistomoidea</taxon>
        <taxon>Paramphistomidae</taxon>
        <taxon>Calicophoron</taxon>
    </lineage>
</organism>
<dbReference type="AlphaFoldDB" id="A0AAV2TFR8"/>
<evidence type="ECO:0000313" key="2">
    <source>
        <dbReference type="EMBL" id="CAL5135137.1"/>
    </source>
</evidence>
<gene>
    <name evidence="2" type="ORF">CDAUBV1_LOCUS9192</name>
</gene>
<feature type="region of interest" description="Disordered" evidence="1">
    <location>
        <begin position="141"/>
        <end position="197"/>
    </location>
</feature>
<accession>A0AAV2TFR8</accession>
<comment type="caution">
    <text evidence="2">The sequence shown here is derived from an EMBL/GenBank/DDBJ whole genome shotgun (WGS) entry which is preliminary data.</text>
</comment>
<feature type="compositionally biased region" description="Pro residues" evidence="1">
    <location>
        <begin position="149"/>
        <end position="197"/>
    </location>
</feature>
<sequence>MMILNFSLKRESVQAEVEDEALVVVGVKDVDAARDGGTAEAWVAANKVGLDEVQDAAVETIWIANEQPLWPIPDHLHVLACLLSIAHPKPCQCPNRHHILLSPETAEYDGDSDTDKVLDEQLTAGRQEHEGDGELAITAARSRSRWFPPQRPGPRPIPPYWPPPRPQPFPHPWPRPRPLPLPQPMPRPRPLPAPIRV</sequence>
<name>A0AAV2TFR8_CALDB</name>